<dbReference type="SUPFAM" id="SSF51989">
    <property type="entry name" value="Glycosyl hydrolases family 6, cellulases"/>
    <property type="match status" value="1"/>
</dbReference>
<evidence type="ECO:0000256" key="2">
    <source>
        <dbReference type="ARBA" id="ARBA00022801"/>
    </source>
</evidence>
<dbReference type="GO" id="GO:0004553">
    <property type="term" value="F:hydrolase activity, hydrolyzing O-glycosyl compounds"/>
    <property type="evidence" value="ECO:0007669"/>
    <property type="project" value="InterPro"/>
</dbReference>
<dbReference type="SUPFAM" id="SSF49384">
    <property type="entry name" value="Carbohydrate-binding domain"/>
    <property type="match status" value="1"/>
</dbReference>
<sequence length="744" mass="79001">MKLSMKSGYGLAAALSLGFAAVQSPLAQAAKCEYVVQNEWNSGFVALIKITNTGASEINGWDVAWRYDDGSLLSNSWSAQLSGTNPYRAANMSWNGRIAPGQTIEFGMQGAKGAAAAPIPVVTGDVCDDDGAPDNRPPVAAFTASVSVGDAPLPVVFDASTSSDPDNDALSYQWDFGDGSSATGVKVSHSYADPGDYNVTLTVSDGAASVTASRSIRVKQPDTADPVTASFSSSVVDKTVSVNAAASTGDNLTYIWDFGDGTTASGVSASHTYAEAGTYSIQLTVSDGEQSDSASKSVTVEEGDTDPGDDHAHVNNPFAGAKAYINPDYAKQVDASMAKVDASLAAKMATLKDTPTAVWLDRIDAIYGGDLNGGRLSLEQHLEAALTQKVGDAPITATFVVYNLPDRDCAALASNGTLHSDQNGLAIYKSDYIDVIYDVMSDPRFRDIRIVTVIEPDSLPNLVTNRDIPECAKVAQNGVYVDGVQYAISRLSQLPNVYLYLDIAHSGWLGWESNFGPTVQLFTQVVKEASGGDLSVIDGFVSNVSNYTPTEEVYLPDPSLRINGQEIRSSKFYEWNPQFDEKGFAENLHQAFVNAGFPSDLGLLIDTSRNGWGGDERPTGPDASADTVDNYVTAARLDRRFHRGNWCNADGAGVGERPRAAPFGAGAPVDAFVWIKPPGESDGTSDPSQTTPDDEGKSFDPMCSPDYIGKSGYPTGAKDGAPAAGHWFHEQFRMLVENAYPPIE</sequence>
<feature type="region of interest" description="Disordered" evidence="10">
    <location>
        <begin position="675"/>
        <end position="722"/>
    </location>
</feature>
<dbReference type="InterPro" id="IPR000601">
    <property type="entry name" value="PKD_dom"/>
</dbReference>
<keyword evidence="1 9" id="KW-0732">Signal</keyword>
<dbReference type="eggNOG" id="COG5297">
    <property type="taxonomic scope" value="Bacteria"/>
</dbReference>
<evidence type="ECO:0000259" key="11">
    <source>
        <dbReference type="PROSITE" id="PS50093"/>
    </source>
</evidence>
<evidence type="ECO:0000256" key="1">
    <source>
        <dbReference type="ARBA" id="ARBA00022729"/>
    </source>
</evidence>
<evidence type="ECO:0000256" key="7">
    <source>
        <dbReference type="ARBA" id="ARBA00023326"/>
    </source>
</evidence>
<evidence type="ECO:0000256" key="6">
    <source>
        <dbReference type="ARBA" id="ARBA00023295"/>
    </source>
</evidence>
<proteinExistence type="inferred from homology"/>
<name>Q2SQR7_HAHCH</name>
<accession>Q2SQR7</accession>
<dbReference type="SMART" id="SM00089">
    <property type="entry name" value="PKD"/>
    <property type="match status" value="2"/>
</dbReference>
<feature type="signal peptide" evidence="9">
    <location>
        <begin position="1"/>
        <end position="29"/>
    </location>
</feature>
<dbReference type="CAZy" id="CBM2">
    <property type="family name" value="Carbohydrate-Binding Module Family 2"/>
</dbReference>
<evidence type="ECO:0000313" key="13">
    <source>
        <dbReference type="EMBL" id="ABC27007.1"/>
    </source>
</evidence>
<keyword evidence="5 9" id="KW-0119">Carbohydrate metabolism</keyword>
<evidence type="ECO:0000256" key="10">
    <source>
        <dbReference type="SAM" id="MobiDB-lite"/>
    </source>
</evidence>
<reference evidence="13 14" key="1">
    <citation type="journal article" date="2005" name="Nucleic Acids Res.">
        <title>Genomic blueprint of Hahella chejuensis, a marine microbe producing an algicidal agent.</title>
        <authorList>
            <person name="Jeong H."/>
            <person name="Yim J.H."/>
            <person name="Lee C."/>
            <person name="Choi S.-H."/>
            <person name="Park Y.K."/>
            <person name="Yoon S.H."/>
            <person name="Hur C.-G."/>
            <person name="Kang H.-Y."/>
            <person name="Kim D."/>
            <person name="Lee H.H."/>
            <person name="Park K.H."/>
            <person name="Park S.-H."/>
            <person name="Park H.-S."/>
            <person name="Lee H.K."/>
            <person name="Oh T.K."/>
            <person name="Kim J.F."/>
        </authorList>
    </citation>
    <scope>NUCLEOTIDE SEQUENCE [LARGE SCALE GENOMIC DNA]</scope>
    <source>
        <strain evidence="13 14">KCTC 2396</strain>
    </source>
</reference>
<dbReference type="InterPro" id="IPR016288">
    <property type="entry name" value="Beta_cellobiohydrolase"/>
</dbReference>
<dbReference type="EC" id="3.2.1.-" evidence="9"/>
<gene>
    <name evidence="13" type="ordered locus">HCH_00086</name>
</gene>
<feature type="compositionally biased region" description="Polar residues" evidence="10">
    <location>
        <begin position="682"/>
        <end position="691"/>
    </location>
</feature>
<keyword evidence="2 9" id="KW-0378">Hydrolase</keyword>
<dbReference type="GO" id="GO:0030245">
    <property type="term" value="P:cellulose catabolic process"/>
    <property type="evidence" value="ECO:0007669"/>
    <property type="project" value="UniProtKB-KW"/>
</dbReference>
<keyword evidence="4" id="KW-1015">Disulfide bond</keyword>
<dbReference type="SMART" id="SM00637">
    <property type="entry name" value="CBD_II"/>
    <property type="match status" value="1"/>
</dbReference>
<dbReference type="PANTHER" id="PTHR34876">
    <property type="match status" value="1"/>
</dbReference>
<feature type="active site" evidence="8">
    <location>
        <position position="408"/>
    </location>
</feature>
<feature type="chain" id="PRO_5005143044" description="Glucanase" evidence="9">
    <location>
        <begin position="30"/>
        <end position="744"/>
    </location>
</feature>
<dbReference type="STRING" id="349521.HCH_00086"/>
<keyword evidence="14" id="KW-1185">Reference proteome</keyword>
<dbReference type="Pfam" id="PF18911">
    <property type="entry name" value="PKD_4"/>
    <property type="match status" value="2"/>
</dbReference>
<feature type="domain" description="PKD" evidence="11">
    <location>
        <begin position="138"/>
        <end position="225"/>
    </location>
</feature>
<dbReference type="PROSITE" id="PS51173">
    <property type="entry name" value="CBM2"/>
    <property type="match status" value="1"/>
</dbReference>
<dbReference type="GO" id="GO:0030247">
    <property type="term" value="F:polysaccharide binding"/>
    <property type="evidence" value="ECO:0007669"/>
    <property type="project" value="UniProtKB-UniRule"/>
</dbReference>
<dbReference type="PANTHER" id="PTHR34876:SF4">
    <property type="entry name" value="1,4-BETA-D-GLUCAN CELLOBIOHYDROLASE C-RELATED"/>
    <property type="match status" value="1"/>
</dbReference>
<dbReference type="AlphaFoldDB" id="Q2SQR7"/>
<organism evidence="13 14">
    <name type="scientific">Hahella chejuensis (strain KCTC 2396)</name>
    <dbReference type="NCBI Taxonomy" id="349521"/>
    <lineage>
        <taxon>Bacteria</taxon>
        <taxon>Pseudomonadati</taxon>
        <taxon>Pseudomonadota</taxon>
        <taxon>Gammaproteobacteria</taxon>
        <taxon>Oceanospirillales</taxon>
        <taxon>Hahellaceae</taxon>
        <taxon>Hahella</taxon>
    </lineage>
</organism>
<feature type="region of interest" description="Disordered" evidence="10">
    <location>
        <begin position="286"/>
        <end position="312"/>
    </location>
</feature>
<comment type="similarity">
    <text evidence="9">Belongs to the glycosyl hydrolase family 6.</text>
</comment>
<dbReference type="RefSeq" id="WP_011394084.1">
    <property type="nucleotide sequence ID" value="NC_007645.1"/>
</dbReference>
<dbReference type="PROSITE" id="PS00655">
    <property type="entry name" value="GLYCOSYL_HYDROL_F6_1"/>
    <property type="match status" value="1"/>
</dbReference>
<evidence type="ECO:0000256" key="4">
    <source>
        <dbReference type="ARBA" id="ARBA00023157"/>
    </source>
</evidence>
<dbReference type="Gene3D" id="2.60.40.290">
    <property type="match status" value="1"/>
</dbReference>
<dbReference type="InterPro" id="IPR001524">
    <property type="entry name" value="Glyco_hydro_6_CS"/>
</dbReference>
<evidence type="ECO:0000256" key="9">
    <source>
        <dbReference type="RuleBase" id="RU361186"/>
    </source>
</evidence>
<dbReference type="InterPro" id="IPR035986">
    <property type="entry name" value="PKD_dom_sf"/>
</dbReference>
<evidence type="ECO:0000256" key="5">
    <source>
        <dbReference type="ARBA" id="ARBA00023277"/>
    </source>
</evidence>
<protein>
    <recommendedName>
        <fullName evidence="9">Glucanase</fullName>
        <ecNumber evidence="9">3.2.1.-</ecNumber>
    </recommendedName>
</protein>
<dbReference type="SUPFAM" id="SSF49299">
    <property type="entry name" value="PKD domain"/>
    <property type="match status" value="2"/>
</dbReference>
<dbReference type="CDD" id="cd00146">
    <property type="entry name" value="PKD"/>
    <property type="match status" value="2"/>
</dbReference>
<keyword evidence="6 9" id="KW-0326">Glycosidase</keyword>
<evidence type="ECO:0000313" key="14">
    <source>
        <dbReference type="Proteomes" id="UP000000238"/>
    </source>
</evidence>
<dbReference type="InterPro" id="IPR036434">
    <property type="entry name" value="Beta_cellobiohydrolase_sf"/>
</dbReference>
<dbReference type="InterPro" id="IPR008965">
    <property type="entry name" value="CBM2/CBM3_carb-bd_dom_sf"/>
</dbReference>
<dbReference type="Gene3D" id="2.60.40.10">
    <property type="entry name" value="Immunoglobulins"/>
    <property type="match status" value="2"/>
</dbReference>
<evidence type="ECO:0000259" key="12">
    <source>
        <dbReference type="PROSITE" id="PS51173"/>
    </source>
</evidence>
<dbReference type="EMBL" id="CP000155">
    <property type="protein sequence ID" value="ABC27007.1"/>
    <property type="molecule type" value="Genomic_DNA"/>
</dbReference>
<dbReference type="PROSITE" id="PS50093">
    <property type="entry name" value="PKD"/>
    <property type="match status" value="2"/>
</dbReference>
<dbReference type="HOGENOM" id="CLU_015488_3_1_6"/>
<dbReference type="InterPro" id="IPR012291">
    <property type="entry name" value="CBM2_carb-bd_dom_sf"/>
</dbReference>
<dbReference type="KEGG" id="hch:HCH_00086"/>
<feature type="domain" description="PKD" evidence="11">
    <location>
        <begin position="223"/>
        <end position="301"/>
    </location>
</feature>
<dbReference type="Pfam" id="PF01341">
    <property type="entry name" value="Glyco_hydro_6"/>
    <property type="match status" value="1"/>
</dbReference>
<feature type="compositionally biased region" description="Polar residues" evidence="10">
    <location>
        <begin position="286"/>
        <end position="298"/>
    </location>
</feature>
<dbReference type="PRINTS" id="PR00733">
    <property type="entry name" value="GLHYDRLASE6"/>
</dbReference>
<dbReference type="Gene3D" id="3.20.20.40">
    <property type="entry name" value="1, 4-beta cellobiohydrolase"/>
    <property type="match status" value="1"/>
</dbReference>
<dbReference type="Proteomes" id="UP000000238">
    <property type="component" value="Chromosome"/>
</dbReference>
<keyword evidence="3 9" id="KW-0136">Cellulose degradation</keyword>
<feature type="domain" description="CBM2" evidence="12">
    <location>
        <begin position="25"/>
        <end position="130"/>
    </location>
</feature>
<dbReference type="InterPro" id="IPR013783">
    <property type="entry name" value="Ig-like_fold"/>
</dbReference>
<evidence type="ECO:0000256" key="8">
    <source>
        <dbReference type="PROSITE-ProRule" id="PRU10056"/>
    </source>
</evidence>
<dbReference type="CAZy" id="GH6">
    <property type="family name" value="Glycoside Hydrolase Family 6"/>
</dbReference>
<dbReference type="InterPro" id="IPR001919">
    <property type="entry name" value="CBD2"/>
</dbReference>
<dbReference type="Pfam" id="PF00553">
    <property type="entry name" value="CBM_2"/>
    <property type="match status" value="1"/>
</dbReference>
<keyword evidence="7 9" id="KW-0624">Polysaccharide degradation</keyword>
<dbReference type="InterPro" id="IPR022409">
    <property type="entry name" value="PKD/Chitinase_dom"/>
</dbReference>
<evidence type="ECO:0000256" key="3">
    <source>
        <dbReference type="ARBA" id="ARBA00023001"/>
    </source>
</evidence>
<dbReference type="eggNOG" id="COG3291">
    <property type="taxonomic scope" value="Bacteria"/>
</dbReference>